<comment type="caution">
    <text evidence="2">The sequence shown here is derived from an EMBL/GenBank/DDBJ whole genome shotgun (WGS) entry which is preliminary data.</text>
</comment>
<keyword evidence="3" id="KW-1185">Reference proteome</keyword>
<evidence type="ECO:0000256" key="1">
    <source>
        <dbReference type="SAM" id="MobiDB-lite"/>
    </source>
</evidence>
<evidence type="ECO:0000313" key="3">
    <source>
        <dbReference type="Proteomes" id="UP000499080"/>
    </source>
</evidence>
<accession>A0A4Y2SGH9</accession>
<organism evidence="2 3">
    <name type="scientific">Araneus ventricosus</name>
    <name type="common">Orbweaver spider</name>
    <name type="synonym">Epeira ventricosa</name>
    <dbReference type="NCBI Taxonomy" id="182803"/>
    <lineage>
        <taxon>Eukaryota</taxon>
        <taxon>Metazoa</taxon>
        <taxon>Ecdysozoa</taxon>
        <taxon>Arthropoda</taxon>
        <taxon>Chelicerata</taxon>
        <taxon>Arachnida</taxon>
        <taxon>Araneae</taxon>
        <taxon>Araneomorphae</taxon>
        <taxon>Entelegynae</taxon>
        <taxon>Araneoidea</taxon>
        <taxon>Araneidae</taxon>
        <taxon>Araneus</taxon>
    </lineage>
</organism>
<reference evidence="2 3" key="1">
    <citation type="journal article" date="2019" name="Sci. Rep.">
        <title>Orb-weaving spider Araneus ventricosus genome elucidates the spidroin gene catalogue.</title>
        <authorList>
            <person name="Kono N."/>
            <person name="Nakamura H."/>
            <person name="Ohtoshi R."/>
            <person name="Moran D.A.P."/>
            <person name="Shinohara A."/>
            <person name="Yoshida Y."/>
            <person name="Fujiwara M."/>
            <person name="Mori M."/>
            <person name="Tomita M."/>
            <person name="Arakawa K."/>
        </authorList>
    </citation>
    <scope>NUCLEOTIDE SEQUENCE [LARGE SCALE GENOMIC DNA]</scope>
</reference>
<gene>
    <name evidence="2" type="ORF">AVEN_263598_1</name>
</gene>
<feature type="region of interest" description="Disordered" evidence="1">
    <location>
        <begin position="26"/>
        <end position="60"/>
    </location>
</feature>
<protein>
    <submittedName>
        <fullName evidence="2">Uncharacterized protein</fullName>
    </submittedName>
</protein>
<dbReference type="EMBL" id="BGPR01021227">
    <property type="protein sequence ID" value="GBN86325.1"/>
    <property type="molecule type" value="Genomic_DNA"/>
</dbReference>
<sequence>MNTDFTHSGLHSILPCAQIATKYVRNGESDEKKRQAGANKYSLVPEDFRSTHARGDSGLRAGDALYTDRQSTFNLISAQNCNTTYIHDDKTV</sequence>
<feature type="compositionally biased region" description="Basic and acidic residues" evidence="1">
    <location>
        <begin position="46"/>
        <end position="57"/>
    </location>
</feature>
<evidence type="ECO:0000313" key="2">
    <source>
        <dbReference type="EMBL" id="GBN86325.1"/>
    </source>
</evidence>
<name>A0A4Y2SGH9_ARAVE</name>
<proteinExistence type="predicted"/>
<dbReference type="AlphaFoldDB" id="A0A4Y2SGH9"/>
<dbReference type="Proteomes" id="UP000499080">
    <property type="component" value="Unassembled WGS sequence"/>
</dbReference>